<dbReference type="EMBL" id="RBRZ01000032">
    <property type="protein sequence ID" value="RMR60295.1"/>
    <property type="molecule type" value="Genomic_DNA"/>
</dbReference>
<name>A0A7Z6UKQ0_PSESF</name>
<protein>
    <submittedName>
        <fullName evidence="1">Uncharacterized protein</fullName>
    </submittedName>
</protein>
<sequence length="60" mass="7009">MHRPYGGIVNEGWENALLTMLEREERWVSGKHHRANAPRWHALGDAPRHRSAAWLGIERK</sequence>
<dbReference type="AlphaFoldDB" id="A0A7Z6UKQ0"/>
<dbReference type="Proteomes" id="UP000281806">
    <property type="component" value="Unassembled WGS sequence"/>
</dbReference>
<organism evidence="1 2">
    <name type="scientific">Pseudomonas syringae pv. actinidiae</name>
    <dbReference type="NCBI Taxonomy" id="103796"/>
    <lineage>
        <taxon>Bacteria</taxon>
        <taxon>Pseudomonadati</taxon>
        <taxon>Pseudomonadota</taxon>
        <taxon>Gammaproteobacteria</taxon>
        <taxon>Pseudomonadales</taxon>
        <taxon>Pseudomonadaceae</taxon>
        <taxon>Pseudomonas</taxon>
        <taxon>Pseudomonas syringae</taxon>
    </lineage>
</organism>
<comment type="caution">
    <text evidence="1">The sequence shown here is derived from an EMBL/GenBank/DDBJ whole genome shotgun (WGS) entry which is preliminary data.</text>
</comment>
<accession>A0A7Z6UKQ0</accession>
<evidence type="ECO:0000313" key="2">
    <source>
        <dbReference type="Proteomes" id="UP000281806"/>
    </source>
</evidence>
<proteinExistence type="predicted"/>
<reference evidence="1 2" key="1">
    <citation type="submission" date="2018-08" db="EMBL/GenBank/DDBJ databases">
        <title>Recombination of ecologically and evolutionarily significant loci maintains genetic cohesion in the Pseudomonas syringae species complex.</title>
        <authorList>
            <person name="Dillon M."/>
            <person name="Thakur S."/>
            <person name="Almeida R.N.D."/>
            <person name="Weir B.S."/>
            <person name="Guttman D.S."/>
        </authorList>
    </citation>
    <scope>NUCLEOTIDE SEQUENCE [LARGE SCALE GENOMIC DNA]</scope>
    <source>
        <strain evidence="1 2">ICMP 19198</strain>
    </source>
</reference>
<evidence type="ECO:0000313" key="1">
    <source>
        <dbReference type="EMBL" id="RMR60295.1"/>
    </source>
</evidence>
<gene>
    <name evidence="1" type="ORF">ALP83_03525</name>
</gene>